<feature type="coiled-coil region" evidence="10">
    <location>
        <begin position="1164"/>
        <end position="1191"/>
    </location>
</feature>
<accession>A0A7H9HWN5</accession>
<dbReference type="Proteomes" id="UP000510647">
    <property type="component" value="Chromosome 7"/>
</dbReference>
<dbReference type="CDD" id="cd18008">
    <property type="entry name" value="DEXDc_SHPRH-like"/>
    <property type="match status" value="1"/>
</dbReference>
<keyword evidence="6" id="KW-0347">Helicase</keyword>
<evidence type="ECO:0000256" key="9">
    <source>
        <dbReference type="PROSITE-ProRule" id="PRU00175"/>
    </source>
</evidence>
<dbReference type="Gene3D" id="3.40.50.300">
    <property type="entry name" value="P-loop containing nucleotide triphosphate hydrolases"/>
    <property type="match status" value="1"/>
</dbReference>
<dbReference type="PROSITE" id="PS50089">
    <property type="entry name" value="ZF_RING_2"/>
    <property type="match status" value="1"/>
</dbReference>
<name>A0A7H9HWN5_9SACH</name>
<dbReference type="PROSITE" id="PS00518">
    <property type="entry name" value="ZF_RING_1"/>
    <property type="match status" value="1"/>
</dbReference>
<keyword evidence="10" id="KW-0175">Coiled coil</keyword>
<dbReference type="InterPro" id="IPR001841">
    <property type="entry name" value="Znf_RING"/>
</dbReference>
<dbReference type="GO" id="GO:0000724">
    <property type="term" value="P:double-strand break repair via homologous recombination"/>
    <property type="evidence" value="ECO:0007669"/>
    <property type="project" value="TreeGrafter"/>
</dbReference>
<evidence type="ECO:0000256" key="1">
    <source>
        <dbReference type="ARBA" id="ARBA00007025"/>
    </source>
</evidence>
<keyword evidence="4 9" id="KW-0863">Zinc-finger</keyword>
<dbReference type="Pfam" id="PF00176">
    <property type="entry name" value="SNF2-rel_dom"/>
    <property type="match status" value="1"/>
</dbReference>
<sequence length="1211" mass="139405">MEVADVPTIDLTLDDVDTGFKKSVVAGSSPRLPSLKDSPKIRHDLSSPLKKEAATGFKRQVERLEIDDEPNKRPSPGREVITLIDDEMDPQSKEVFFREGFKSLQANSVILQKKLVKREKEFSDAKRKWSLLDKSTKNGGEPLSKTQQILLEEARLSVERLDRKRQVTKSKLDDVKKRMHDFASKWNEFVSSHSNELKQSQLDDQNAETYVKERQNLLAQKERIAHMVRNGSIDHATYLKTSDEVDKKLNASNLERLSRDGSPRPSVPVSEKKDLFVVSLDTAKQLLAKNTSRTELTKRTLYQRLDLIRRYRDHFQMGRTCNISMRNSCRDAAEMLFQNGVKMPLVYDTLQDFGIQFKNRNILKVDKRAQFYKSLEVARELVKNSSRNFSIKSRIIDSLNLLQELRQFVDSGFPPPTDFKHRVATAIVELKEQGLRMDKLYENVKNYGIVTTRSELDLLPKLQQNEEQASPNAQESIDANAMIEPQSYSRSNNFQVANVYSADDQEHIRSLLENIKQDEEEIEGETLTPEELTVNLLKHQRIGLQWLLKVEGSKKKGGILADDMGLGKTVQAIALMIAHRSKDETCKTNLIVAPVSILRSWQGEIETKIKKTAKFKSFIYGGAGGNKVNNWNTLAKYDAILVSYQTLAIEFKRHWPLKLGEIGKDYPNIENVEAMNSLKQGNEYWSPFFRNESTFYRVILDEGQNIKNKNTKAAKACCTISSKYRWVLSGTPIQNNMGELYSLIKFLRIPPYHREERFNADIGRPLGNNKNNDYDSEDRKRTMKKVRVLLKAIMLRRSKTDKIDGKGILELPAKDVEIEEAQLEGEEEAFYSNLEQKNQKLAKRILEKKIRGGYSNVLTLLLRLRQACCHPELVIAGEKKAEDTKVANGKSFENDWLRLYRRIRAMSRDQREVVVSSIDLMTCFWCLEQLEPESSSVLTGCGHLLCDACVEPFVEEAASLPNALHTEKGILRLPCKKCQNRTLETDVVSYRLYDQVINQSFTERMLFAEYQREMERQKSKAQNMYFPDLKTLKPSTKMRQCINVIQKVMEKSDTEKILVFSQFTTFFDIFEHFLTQLKVPFLRYTGALNAQQRSDVINRFYREEDKRVLLISMKAGNSGLTLTCANHVVIVDPFWNPYVEEQAQDRCHRISQTKEVHVHKLFIKNSVEDRIAELQKRKREMVDAAMDASNMDSVNRLGARELGFLFGLNTL</sequence>
<evidence type="ECO:0000256" key="11">
    <source>
        <dbReference type="SAM" id="MobiDB-lite"/>
    </source>
</evidence>
<dbReference type="InterPro" id="IPR017907">
    <property type="entry name" value="Znf_RING_CS"/>
</dbReference>
<keyword evidence="5" id="KW-0378">Hydrolase</keyword>
<proteinExistence type="inferred from homology"/>
<reference evidence="15 16" key="1">
    <citation type="submission" date="2020-06" db="EMBL/GenBank/DDBJ databases">
        <title>The yeast mating-type switching endonuclease HO is a domesticated member of an unorthodox homing genetic element family.</title>
        <authorList>
            <person name="Coughlan A.Y."/>
            <person name="Lombardi L."/>
            <person name="Braun-Galleani S."/>
            <person name="Martos A.R."/>
            <person name="Galeote V."/>
            <person name="Bigey F."/>
            <person name="Dequin S."/>
            <person name="Byrne K.P."/>
            <person name="Wolfe K.H."/>
        </authorList>
    </citation>
    <scope>NUCLEOTIDE SEQUENCE [LARGE SCALE GENOMIC DNA]</scope>
    <source>
        <strain evidence="15 16">CBS2947</strain>
    </source>
</reference>
<feature type="domain" description="RING-type" evidence="12">
    <location>
        <begin position="923"/>
        <end position="979"/>
    </location>
</feature>
<dbReference type="CDD" id="cd18793">
    <property type="entry name" value="SF2_C_SNF"/>
    <property type="match status" value="1"/>
</dbReference>
<dbReference type="InterPro" id="IPR049730">
    <property type="entry name" value="SNF2/RAD54-like_C"/>
</dbReference>
<dbReference type="InterPro" id="IPR038718">
    <property type="entry name" value="SNF2-like_sf"/>
</dbReference>
<evidence type="ECO:0000256" key="6">
    <source>
        <dbReference type="ARBA" id="ARBA00022806"/>
    </source>
</evidence>
<keyword evidence="8" id="KW-0067">ATP-binding</keyword>
<dbReference type="SMART" id="SM00487">
    <property type="entry name" value="DEXDc"/>
    <property type="match status" value="1"/>
</dbReference>
<dbReference type="SUPFAM" id="SSF57850">
    <property type="entry name" value="RING/U-box"/>
    <property type="match status" value="1"/>
</dbReference>
<dbReference type="PROSITE" id="PS51192">
    <property type="entry name" value="HELICASE_ATP_BIND_1"/>
    <property type="match status" value="1"/>
</dbReference>
<dbReference type="PANTHER" id="PTHR45626:SF16">
    <property type="entry name" value="ATP-DEPENDENT HELICASE ULS1"/>
    <property type="match status" value="1"/>
</dbReference>
<evidence type="ECO:0000256" key="4">
    <source>
        <dbReference type="ARBA" id="ARBA00022771"/>
    </source>
</evidence>
<keyword evidence="3" id="KW-0547">Nucleotide-binding</keyword>
<feature type="compositionally biased region" description="Basic and acidic residues" evidence="11">
    <location>
        <begin position="37"/>
        <end position="47"/>
    </location>
</feature>
<evidence type="ECO:0000256" key="3">
    <source>
        <dbReference type="ARBA" id="ARBA00022741"/>
    </source>
</evidence>
<comment type="similarity">
    <text evidence="1">Belongs to the SNF2/RAD54 helicase family.</text>
</comment>
<dbReference type="GO" id="GO:0008270">
    <property type="term" value="F:zinc ion binding"/>
    <property type="evidence" value="ECO:0007669"/>
    <property type="project" value="UniProtKB-KW"/>
</dbReference>
<organism evidence="15 16">
    <name type="scientific">Torulaspora globosa</name>
    <dbReference type="NCBI Taxonomy" id="48254"/>
    <lineage>
        <taxon>Eukaryota</taxon>
        <taxon>Fungi</taxon>
        <taxon>Dikarya</taxon>
        <taxon>Ascomycota</taxon>
        <taxon>Saccharomycotina</taxon>
        <taxon>Saccharomycetes</taxon>
        <taxon>Saccharomycetales</taxon>
        <taxon>Saccharomycetaceae</taxon>
        <taxon>Torulaspora</taxon>
    </lineage>
</organism>
<dbReference type="GO" id="GO:0016787">
    <property type="term" value="F:hydrolase activity"/>
    <property type="evidence" value="ECO:0007669"/>
    <property type="project" value="UniProtKB-KW"/>
</dbReference>
<feature type="region of interest" description="Disordered" evidence="11">
    <location>
        <begin position="27"/>
        <end position="47"/>
    </location>
</feature>
<dbReference type="AlphaFoldDB" id="A0A7H9HWN5"/>
<dbReference type="InterPro" id="IPR001650">
    <property type="entry name" value="Helicase_C-like"/>
</dbReference>
<evidence type="ECO:0000313" key="15">
    <source>
        <dbReference type="EMBL" id="QLQ82128.1"/>
    </source>
</evidence>
<dbReference type="GO" id="GO:0005634">
    <property type="term" value="C:nucleus"/>
    <property type="evidence" value="ECO:0007669"/>
    <property type="project" value="TreeGrafter"/>
</dbReference>
<dbReference type="SMART" id="SM00490">
    <property type="entry name" value="HELICc"/>
    <property type="match status" value="1"/>
</dbReference>
<evidence type="ECO:0000259" key="12">
    <source>
        <dbReference type="PROSITE" id="PS50089"/>
    </source>
</evidence>
<evidence type="ECO:0000256" key="7">
    <source>
        <dbReference type="ARBA" id="ARBA00022833"/>
    </source>
</evidence>
<dbReference type="OrthoDB" id="423559at2759"/>
<dbReference type="GO" id="GO:0008094">
    <property type="term" value="F:ATP-dependent activity, acting on DNA"/>
    <property type="evidence" value="ECO:0007669"/>
    <property type="project" value="TreeGrafter"/>
</dbReference>
<evidence type="ECO:0000256" key="10">
    <source>
        <dbReference type="SAM" id="Coils"/>
    </source>
</evidence>
<evidence type="ECO:0000259" key="13">
    <source>
        <dbReference type="PROSITE" id="PS51192"/>
    </source>
</evidence>
<evidence type="ECO:0000256" key="2">
    <source>
        <dbReference type="ARBA" id="ARBA00022723"/>
    </source>
</evidence>
<evidence type="ECO:0000256" key="8">
    <source>
        <dbReference type="ARBA" id="ARBA00022840"/>
    </source>
</evidence>
<dbReference type="PROSITE" id="PS51194">
    <property type="entry name" value="HELICASE_CTER"/>
    <property type="match status" value="1"/>
</dbReference>
<keyword evidence="16" id="KW-1185">Reference proteome</keyword>
<dbReference type="SUPFAM" id="SSF52540">
    <property type="entry name" value="P-loop containing nucleoside triphosphate hydrolases"/>
    <property type="match status" value="2"/>
</dbReference>
<dbReference type="InterPro" id="IPR050628">
    <property type="entry name" value="SNF2_RAD54_helicase_TF"/>
</dbReference>
<dbReference type="GO" id="GO:0005524">
    <property type="term" value="F:ATP binding"/>
    <property type="evidence" value="ECO:0007669"/>
    <property type="project" value="UniProtKB-KW"/>
</dbReference>
<evidence type="ECO:0000256" key="5">
    <source>
        <dbReference type="ARBA" id="ARBA00022801"/>
    </source>
</evidence>
<dbReference type="PANTHER" id="PTHR45626">
    <property type="entry name" value="TRANSCRIPTION TERMINATION FACTOR 2-RELATED"/>
    <property type="match status" value="1"/>
</dbReference>
<evidence type="ECO:0000259" key="14">
    <source>
        <dbReference type="PROSITE" id="PS51194"/>
    </source>
</evidence>
<protein>
    <submittedName>
        <fullName evidence="15">Uncharacterized protein</fullName>
    </submittedName>
</protein>
<keyword evidence="2" id="KW-0479">Metal-binding</keyword>
<keyword evidence="7" id="KW-0862">Zinc</keyword>
<dbReference type="InterPro" id="IPR014001">
    <property type="entry name" value="Helicase_ATP-bd"/>
</dbReference>
<dbReference type="Pfam" id="PF00271">
    <property type="entry name" value="Helicase_C"/>
    <property type="match status" value="1"/>
</dbReference>
<dbReference type="InterPro" id="IPR027417">
    <property type="entry name" value="P-loop_NTPase"/>
</dbReference>
<feature type="domain" description="Helicase ATP-binding" evidence="13">
    <location>
        <begin position="549"/>
        <end position="750"/>
    </location>
</feature>
<evidence type="ECO:0000313" key="16">
    <source>
        <dbReference type="Proteomes" id="UP000510647"/>
    </source>
</evidence>
<feature type="domain" description="Helicase C-terminal" evidence="14">
    <location>
        <begin position="1044"/>
        <end position="1197"/>
    </location>
</feature>
<dbReference type="InterPro" id="IPR013083">
    <property type="entry name" value="Znf_RING/FYVE/PHD"/>
</dbReference>
<feature type="coiled-coil region" evidence="10">
    <location>
        <begin position="151"/>
        <end position="178"/>
    </location>
</feature>
<dbReference type="Gene3D" id="3.40.50.10810">
    <property type="entry name" value="Tandem AAA-ATPase domain"/>
    <property type="match status" value="1"/>
</dbReference>
<dbReference type="GO" id="GO:0004386">
    <property type="term" value="F:helicase activity"/>
    <property type="evidence" value="ECO:0007669"/>
    <property type="project" value="UniProtKB-KW"/>
</dbReference>
<dbReference type="InterPro" id="IPR000330">
    <property type="entry name" value="SNF2_N"/>
</dbReference>
<dbReference type="GO" id="GO:0005737">
    <property type="term" value="C:cytoplasm"/>
    <property type="evidence" value="ECO:0007669"/>
    <property type="project" value="TreeGrafter"/>
</dbReference>
<dbReference type="Gene3D" id="3.30.40.10">
    <property type="entry name" value="Zinc/RING finger domain, C3HC4 (zinc finger)"/>
    <property type="match status" value="1"/>
</dbReference>
<gene>
    <name evidence="15" type="ORF">HG537_0G03830</name>
</gene>
<dbReference type="EMBL" id="CP059273">
    <property type="protein sequence ID" value="QLQ82128.1"/>
    <property type="molecule type" value="Genomic_DNA"/>
</dbReference>